<organism evidence="2 3">
    <name type="scientific">Peribacillus psychrosaccharolyticus</name>
    <name type="common">Bacillus psychrosaccharolyticus</name>
    <dbReference type="NCBI Taxonomy" id="1407"/>
    <lineage>
        <taxon>Bacteria</taxon>
        <taxon>Bacillati</taxon>
        <taxon>Bacillota</taxon>
        <taxon>Bacilli</taxon>
        <taxon>Bacillales</taxon>
        <taxon>Bacillaceae</taxon>
        <taxon>Peribacillus</taxon>
    </lineage>
</organism>
<dbReference type="Proteomes" id="UP000595254">
    <property type="component" value="Chromosome"/>
</dbReference>
<dbReference type="InterPro" id="IPR012440">
    <property type="entry name" value="DUF1641"/>
</dbReference>
<dbReference type="EMBL" id="CP068053">
    <property type="protein sequence ID" value="QQT01240.1"/>
    <property type="molecule type" value="Genomic_DNA"/>
</dbReference>
<name>A0A974S2E0_PERPY</name>
<protein>
    <submittedName>
        <fullName evidence="2">DUF1641 domain-containing protein</fullName>
    </submittedName>
</protein>
<proteinExistence type="predicted"/>
<accession>A0A974S2E0</accession>
<dbReference type="AlphaFoldDB" id="A0A974S2E0"/>
<keyword evidence="3" id="KW-1185">Reference proteome</keyword>
<feature type="region of interest" description="Disordered" evidence="1">
    <location>
        <begin position="161"/>
        <end position="180"/>
    </location>
</feature>
<evidence type="ECO:0000313" key="2">
    <source>
        <dbReference type="EMBL" id="QQT01240.1"/>
    </source>
</evidence>
<evidence type="ECO:0000256" key="1">
    <source>
        <dbReference type="SAM" id="MobiDB-lite"/>
    </source>
</evidence>
<reference evidence="2 3" key="1">
    <citation type="submission" date="2021-01" db="EMBL/GenBank/DDBJ databases">
        <title>FDA dAtabase for Regulatory Grade micrObial Sequences (FDA-ARGOS): Supporting development and validation of Infectious Disease Dx tests.</title>
        <authorList>
            <person name="Nelson B."/>
            <person name="Plummer A."/>
            <person name="Tallon L."/>
            <person name="Sadzewicz L."/>
            <person name="Zhao X."/>
            <person name="Boylan J."/>
            <person name="Ott S."/>
            <person name="Bowen H."/>
            <person name="Vavikolanu K."/>
            <person name="Mehta A."/>
            <person name="Aluvathingal J."/>
            <person name="Nadendla S."/>
            <person name="Myers T."/>
            <person name="Yan Y."/>
            <person name="Sichtig H."/>
        </authorList>
    </citation>
    <scope>NUCLEOTIDE SEQUENCE [LARGE SCALE GENOMIC DNA]</scope>
    <source>
        <strain evidence="2 3">FDAARGOS_1161</strain>
    </source>
</reference>
<sequence length="180" mass="20065">MAKAIKQIKRIFPTEEELQSKTVNEMLSTLAENREAITTLIQIVNQLHDLGLLKVVNGMLDNLSDVGEIAIQQINQPSMHNTIKNGMNAFKFIGSIPPELLQTFMGGMSNGLEKASQSLNENEKTSLWKLGNSIRTPESKAALSTMFNFLEGMGEVFIQKKEGQQGGEQRWNNESLKSRV</sequence>
<gene>
    <name evidence="2" type="ORF">I6J18_04965</name>
</gene>
<dbReference type="Pfam" id="PF07849">
    <property type="entry name" value="DUF1641"/>
    <property type="match status" value="1"/>
</dbReference>
<dbReference type="PANTHER" id="PTHR38433:SF1">
    <property type="entry name" value="DUF1641 DOMAIN-CONTAINING PROTEIN"/>
    <property type="match status" value="1"/>
</dbReference>
<evidence type="ECO:0000313" key="3">
    <source>
        <dbReference type="Proteomes" id="UP000595254"/>
    </source>
</evidence>
<dbReference type="KEGG" id="ppsr:I6J18_04965"/>
<dbReference type="PANTHER" id="PTHR38433">
    <property type="match status" value="1"/>
</dbReference>
<dbReference type="RefSeq" id="WP_051387264.1">
    <property type="nucleotide sequence ID" value="NZ_CP068053.1"/>
</dbReference>
<feature type="compositionally biased region" description="Polar residues" evidence="1">
    <location>
        <begin position="170"/>
        <end position="180"/>
    </location>
</feature>